<dbReference type="EMBL" id="SOAA01000005">
    <property type="protein sequence ID" value="TDS33006.1"/>
    <property type="molecule type" value="Genomic_DNA"/>
</dbReference>
<dbReference type="Gene3D" id="1.10.1760.20">
    <property type="match status" value="1"/>
</dbReference>
<name>A0A1G6HSF0_9FIRM</name>
<evidence type="ECO:0000313" key="10">
    <source>
        <dbReference type="EMBL" id="SDB97209.1"/>
    </source>
</evidence>
<feature type="transmembrane region" description="Helical" evidence="9">
    <location>
        <begin position="41"/>
        <end position="68"/>
    </location>
</feature>
<dbReference type="GO" id="GO:0005886">
    <property type="term" value="C:plasma membrane"/>
    <property type="evidence" value="ECO:0007669"/>
    <property type="project" value="UniProtKB-SubCell"/>
</dbReference>
<evidence type="ECO:0000256" key="7">
    <source>
        <dbReference type="ARBA" id="ARBA00023136"/>
    </source>
</evidence>
<dbReference type="Proteomes" id="UP000324896">
    <property type="component" value="Unassembled WGS sequence"/>
</dbReference>
<evidence type="ECO:0000313" key="12">
    <source>
        <dbReference type="EMBL" id="SDI06679.1"/>
    </source>
</evidence>
<evidence type="ECO:0000313" key="11">
    <source>
        <dbReference type="EMBL" id="SDE88197.1"/>
    </source>
</evidence>
<evidence type="ECO:0000256" key="1">
    <source>
        <dbReference type="ARBA" id="ARBA00004651"/>
    </source>
</evidence>
<evidence type="ECO:0000313" key="15">
    <source>
        <dbReference type="EMBL" id="TDX48100.1"/>
    </source>
</evidence>
<proteinExistence type="inferred from homology"/>
<evidence type="ECO:0000256" key="2">
    <source>
        <dbReference type="ARBA" id="ARBA00005540"/>
    </source>
</evidence>
<dbReference type="GeneID" id="57011483"/>
<evidence type="ECO:0000256" key="5">
    <source>
        <dbReference type="ARBA" id="ARBA00022692"/>
    </source>
</evidence>
<dbReference type="EMBL" id="FNEH01000001">
    <property type="protein sequence ID" value="SDI06679.1"/>
    <property type="molecule type" value="Genomic_DNA"/>
</dbReference>
<dbReference type="EMBL" id="FMYT01000001">
    <property type="protein sequence ID" value="SDB97209.1"/>
    <property type="molecule type" value="Genomic_DNA"/>
</dbReference>
<evidence type="ECO:0000313" key="18">
    <source>
        <dbReference type="Proteomes" id="UP000199519"/>
    </source>
</evidence>
<organism evidence="10 21">
    <name type="scientific">Halanaerobium congolense</name>
    <dbReference type="NCBI Taxonomy" id="54121"/>
    <lineage>
        <taxon>Bacteria</taxon>
        <taxon>Bacillati</taxon>
        <taxon>Bacillota</taxon>
        <taxon>Clostridia</taxon>
        <taxon>Halanaerobiales</taxon>
        <taxon>Halanaerobiaceae</taxon>
        <taxon>Halanaerobium</taxon>
    </lineage>
</organism>
<evidence type="ECO:0000313" key="13">
    <source>
        <dbReference type="EMBL" id="SES68258.1"/>
    </source>
</evidence>
<reference evidence="15 19" key="4">
    <citation type="submission" date="2019-03" db="EMBL/GenBank/DDBJ databases">
        <title>Subsurface microbial communities from deep shales in Ohio and West Virginia, USA.</title>
        <authorList>
            <person name="Wrighton K."/>
        </authorList>
    </citation>
    <scope>NUCLEOTIDE SEQUENCE [LARGE SCALE GENOMIC DNA]</scope>
    <source>
        <strain evidence="15 19">DSMZ 11287</strain>
    </source>
</reference>
<dbReference type="InterPro" id="IPR025720">
    <property type="entry name" value="RibU"/>
</dbReference>
<dbReference type="Pfam" id="PF12822">
    <property type="entry name" value="ECF_trnsprt"/>
    <property type="match status" value="1"/>
</dbReference>
<dbReference type="Proteomes" id="UP000198612">
    <property type="component" value="Unassembled WGS sequence"/>
</dbReference>
<feature type="transmembrane region" description="Helical" evidence="9">
    <location>
        <begin position="74"/>
        <end position="94"/>
    </location>
</feature>
<evidence type="ECO:0000313" key="21">
    <source>
        <dbReference type="Proteomes" id="UP000324896"/>
    </source>
</evidence>
<evidence type="ECO:0000256" key="4">
    <source>
        <dbReference type="ARBA" id="ARBA00022475"/>
    </source>
</evidence>
<dbReference type="AlphaFoldDB" id="A0A1G6HSF0"/>
<dbReference type="EMBL" id="FNBJ01000003">
    <property type="protein sequence ID" value="SDE88197.1"/>
    <property type="molecule type" value="Genomic_DNA"/>
</dbReference>
<sequence>MDTKKITTTAVLAAFSLVLMLLIRFPIFLPFLIYEPGDIPILIIAFLFGPGAALGATFILSILMAVFTGLGGPFGAFMHFLATGVFAGCAGYFYQQHHNKLGAIKGLVIGSIAMTAVMAGANLILNPIFYGIPREQVLQMMLPGILPFNLTKAIINSVITVLIYKKLSNFMRSKSLIKRGELKE</sequence>
<evidence type="ECO:0000256" key="3">
    <source>
        <dbReference type="ARBA" id="ARBA00022448"/>
    </source>
</evidence>
<dbReference type="PANTHER" id="PTHR38438:SF1">
    <property type="entry name" value="RIBOFLAVIN TRANSPORTER RIBU"/>
    <property type="match status" value="1"/>
</dbReference>
<gene>
    <name evidence="14" type="ORF">BY453_10512</name>
    <name evidence="15" type="ORF">C7954_10167</name>
    <name evidence="10" type="ORF">SAMN04488597_101121</name>
    <name evidence="11" type="ORF">SAMN04488598_10352</name>
    <name evidence="13" type="ORF">SAMN04515652_10351</name>
    <name evidence="12" type="ORF">SAMN04515654_101153</name>
</gene>
<feature type="transmembrane region" description="Helical" evidence="9">
    <location>
        <begin position="12"/>
        <end position="34"/>
    </location>
</feature>
<dbReference type="PANTHER" id="PTHR38438">
    <property type="entry name" value="RIBOFLAVIN TRANSPORTER RIBU"/>
    <property type="match status" value="1"/>
</dbReference>
<evidence type="ECO:0000313" key="19">
    <source>
        <dbReference type="Proteomes" id="UP000295472"/>
    </source>
</evidence>
<dbReference type="InterPro" id="IPR024529">
    <property type="entry name" value="ECF_trnsprt_substrate-spec"/>
</dbReference>
<dbReference type="PIRSF" id="PIRSF037778">
    <property type="entry name" value="UCP037778_transp_RibU"/>
    <property type="match status" value="1"/>
</dbReference>
<dbReference type="Proteomes" id="UP000295758">
    <property type="component" value="Unassembled WGS sequence"/>
</dbReference>
<dbReference type="Proteomes" id="UP000199519">
    <property type="component" value="Unassembled WGS sequence"/>
</dbReference>
<comment type="function">
    <text evidence="8">Probably a riboflavin-binding protein that interacts with the energy-coupling factor (ECF) ABC-transporter complex.</text>
</comment>
<keyword evidence="18" id="KW-1185">Reference proteome</keyword>
<evidence type="ECO:0000256" key="6">
    <source>
        <dbReference type="ARBA" id="ARBA00022989"/>
    </source>
</evidence>
<keyword evidence="4 8" id="KW-1003">Cell membrane</keyword>
<feature type="transmembrane region" description="Helical" evidence="9">
    <location>
        <begin position="145"/>
        <end position="164"/>
    </location>
</feature>
<evidence type="ECO:0000313" key="17">
    <source>
        <dbReference type="Proteomes" id="UP000198945"/>
    </source>
</evidence>
<dbReference type="RefSeq" id="WP_089716452.1">
    <property type="nucleotide sequence ID" value="NZ_FMYT01000001.1"/>
</dbReference>
<keyword evidence="7 8" id="KW-0472">Membrane</keyword>
<comment type="similarity">
    <text evidence="2 8">Belongs to the prokaryotic riboflavin transporter (P-RFT) (TC 2.A.87) family.</text>
</comment>
<keyword evidence="5 9" id="KW-0812">Transmembrane</keyword>
<evidence type="ECO:0000313" key="14">
    <source>
        <dbReference type="EMBL" id="TDS33006.1"/>
    </source>
</evidence>
<dbReference type="EMBL" id="FOHG01000003">
    <property type="protein sequence ID" value="SES68258.1"/>
    <property type="molecule type" value="Genomic_DNA"/>
</dbReference>
<reference evidence="12 17" key="2">
    <citation type="submission" date="2016-10" db="EMBL/GenBank/DDBJ databases">
        <authorList>
            <person name="de Groot N.N."/>
        </authorList>
    </citation>
    <scope>NUCLEOTIDE SEQUENCE [LARGE SCALE GENOMIC DNA]</scope>
    <source>
        <strain evidence="12 17">WG7</strain>
    </source>
</reference>
<dbReference type="GO" id="GO:0032217">
    <property type="term" value="F:riboflavin transmembrane transporter activity"/>
    <property type="evidence" value="ECO:0007669"/>
    <property type="project" value="UniProtKB-UniRule"/>
</dbReference>
<reference evidence="14 20" key="3">
    <citation type="submission" date="2019-03" db="EMBL/GenBank/DDBJ databases">
        <title>Deep subsurface shale carbon reservoir microbial communities from Ohio and West Virginia, USA.</title>
        <authorList>
            <person name="Wrighton K."/>
        </authorList>
    </citation>
    <scope>NUCLEOTIDE SEQUENCE [LARGE SCALE GENOMIC DNA]</scope>
    <source>
        <strain evidence="14 20">UTICA-S4D12</strain>
    </source>
</reference>
<evidence type="ECO:0000256" key="9">
    <source>
        <dbReference type="SAM" id="Phobius"/>
    </source>
</evidence>
<keyword evidence="3 8" id="KW-0813">Transport</keyword>
<evidence type="ECO:0000256" key="8">
    <source>
        <dbReference type="PIRNR" id="PIRNR037778"/>
    </source>
</evidence>
<evidence type="ECO:0000313" key="16">
    <source>
        <dbReference type="Proteomes" id="UP000198612"/>
    </source>
</evidence>
<reference evidence="16 18" key="1">
    <citation type="submission" date="2016-10" db="EMBL/GenBank/DDBJ databases">
        <authorList>
            <person name="Varghese N."/>
            <person name="Submissions S."/>
        </authorList>
    </citation>
    <scope>NUCLEOTIDE SEQUENCE [LARGE SCALE GENOMIC DNA]</scope>
    <source>
        <strain evidence="10 21">WG10</strain>
        <strain evidence="11 18">WG2</strain>
        <strain evidence="13 16">WG5</strain>
    </source>
</reference>
<dbReference type="EMBL" id="SOEF01000001">
    <property type="protein sequence ID" value="TDX48100.1"/>
    <property type="molecule type" value="Genomic_DNA"/>
</dbReference>
<dbReference type="Proteomes" id="UP000295472">
    <property type="component" value="Unassembled WGS sequence"/>
</dbReference>
<feature type="transmembrane region" description="Helical" evidence="9">
    <location>
        <begin position="106"/>
        <end position="125"/>
    </location>
</feature>
<protein>
    <recommendedName>
        <fullName evidence="8">Riboflavin transporter</fullName>
    </recommendedName>
</protein>
<keyword evidence="6 9" id="KW-1133">Transmembrane helix</keyword>
<dbReference type="Proteomes" id="UP000198945">
    <property type="component" value="Unassembled WGS sequence"/>
</dbReference>
<evidence type="ECO:0000313" key="20">
    <source>
        <dbReference type="Proteomes" id="UP000295758"/>
    </source>
</evidence>
<accession>A0A1G6HSF0</accession>
<comment type="subcellular location">
    <subcellularLocation>
        <location evidence="1">Cell membrane</location>
        <topology evidence="1">Multi-pass membrane protein</topology>
    </subcellularLocation>
</comment>